<dbReference type="PANTHER" id="PTHR42732">
    <property type="entry name" value="BETA-GALACTOSIDASE"/>
    <property type="match status" value="1"/>
</dbReference>
<dbReference type="InterPro" id="IPR008979">
    <property type="entry name" value="Galactose-bd-like_sf"/>
</dbReference>
<feature type="domain" description="Beta-galactosidase jelly roll" evidence="3">
    <location>
        <begin position="45"/>
        <end position="159"/>
    </location>
</feature>
<reference evidence="4" key="1">
    <citation type="journal article" date="2023" name="Comput. Struct. Biotechnol. J.">
        <title>Discovery of a novel marine Bacteroidetes with a rich repertoire of carbohydrate-active enzymes.</title>
        <authorList>
            <person name="Chen B."/>
            <person name="Liu G."/>
            <person name="Chen Q."/>
            <person name="Wang H."/>
            <person name="Liu L."/>
            <person name="Tang K."/>
        </authorList>
    </citation>
    <scope>NUCLEOTIDE SEQUENCE</scope>
    <source>
        <strain evidence="4">TK19036</strain>
    </source>
</reference>
<dbReference type="InterPro" id="IPR051913">
    <property type="entry name" value="GH2_Domain-Containing"/>
</dbReference>
<reference evidence="4" key="2">
    <citation type="journal article" date="2024" name="Antonie Van Leeuwenhoek">
        <title>Roseihalotalea indica gen. nov., sp. nov., a halophilic Bacteroidetes from mesopelagic Southwest Indian Ocean with higher carbohydrate metabolic potential.</title>
        <authorList>
            <person name="Chen B."/>
            <person name="Zhang M."/>
            <person name="Lin D."/>
            <person name="Ye J."/>
            <person name="Tang K."/>
        </authorList>
    </citation>
    <scope>NUCLEOTIDE SEQUENCE</scope>
    <source>
        <strain evidence="4">TK19036</strain>
    </source>
</reference>
<dbReference type="SUPFAM" id="SSF49785">
    <property type="entry name" value="Galactose-binding domain-like"/>
    <property type="match status" value="2"/>
</dbReference>
<dbReference type="GO" id="GO:0004553">
    <property type="term" value="F:hydrolase activity, hydrolyzing O-glycosyl compounds"/>
    <property type="evidence" value="ECO:0007669"/>
    <property type="project" value="UniProtKB-ARBA"/>
</dbReference>
<proteinExistence type="predicted"/>
<evidence type="ECO:0000256" key="2">
    <source>
        <dbReference type="ARBA" id="ARBA00023295"/>
    </source>
</evidence>
<dbReference type="Gene3D" id="2.60.120.260">
    <property type="entry name" value="Galactose-binding domain-like"/>
    <property type="match status" value="2"/>
</dbReference>
<sequence>MLNTKRILLLVCLPVFLTGLSHIALAGNWKMELNLAGAWKFSIGDDLQWASPSYDDSSWETMQVPSPWESRGFHGYDGYAWYRKTFELPAHLNTDNLYLALGYIDDVDEVYLNGKLIGFSGSFPPYFHTAYDADRRYPMPAEWLNPNGNNVISVRVYDTRLDGGIIAGRIGIMVDDSETHLDVDLRGVWNFSLGDKPGWKEPDWQDNKWEKIMVPYFWEAQGFFNYDGYAWYRKTFFLPSDYSNEDMVLLLGAIDDYDQTFVNGVEVGSTGYLSNGEVNLRDDMAYQQQRNYPVPAKVLKPGTFNTVAVRVYDKYLDGGIYHGPVGLIRQGRYTRFWRISN</sequence>
<evidence type="ECO:0000259" key="3">
    <source>
        <dbReference type="Pfam" id="PF13364"/>
    </source>
</evidence>
<dbReference type="AlphaFoldDB" id="A0AA49JDY8"/>
<evidence type="ECO:0000313" key="4">
    <source>
        <dbReference type="EMBL" id="WKN36521.1"/>
    </source>
</evidence>
<dbReference type="EMBL" id="CP120682">
    <property type="protein sequence ID" value="WKN36521.1"/>
    <property type="molecule type" value="Genomic_DNA"/>
</dbReference>
<dbReference type="PANTHER" id="PTHR42732:SF1">
    <property type="entry name" value="BETA-MANNOSIDASE"/>
    <property type="match status" value="1"/>
</dbReference>
<feature type="domain" description="Beta-galactosidase jelly roll" evidence="3">
    <location>
        <begin position="195"/>
        <end position="311"/>
    </location>
</feature>
<keyword evidence="2" id="KW-0326">Glycosidase</keyword>
<organism evidence="4">
    <name type="scientific">Roseihalotalea indica</name>
    <dbReference type="NCBI Taxonomy" id="2867963"/>
    <lineage>
        <taxon>Bacteria</taxon>
        <taxon>Pseudomonadati</taxon>
        <taxon>Bacteroidota</taxon>
        <taxon>Cytophagia</taxon>
        <taxon>Cytophagales</taxon>
        <taxon>Catalimonadaceae</taxon>
        <taxon>Roseihalotalea</taxon>
    </lineage>
</organism>
<accession>A0AA49JDY8</accession>
<protein>
    <submittedName>
        <fullName evidence="4">Beta galactosidase jelly roll domain-containing protein</fullName>
    </submittedName>
</protein>
<keyword evidence="1" id="KW-0378">Hydrolase</keyword>
<evidence type="ECO:0000256" key="1">
    <source>
        <dbReference type="ARBA" id="ARBA00022801"/>
    </source>
</evidence>
<dbReference type="Pfam" id="PF13364">
    <property type="entry name" value="BetaGal_ABD2"/>
    <property type="match status" value="2"/>
</dbReference>
<name>A0AA49JDY8_9BACT</name>
<dbReference type="InterPro" id="IPR025300">
    <property type="entry name" value="BetaGal_jelly_roll_dom"/>
</dbReference>
<gene>
    <name evidence="4" type="ORF">K4G66_29605</name>
</gene>